<name>A0A8X6XI09_9ARAC</name>
<proteinExistence type="predicted"/>
<evidence type="ECO:0000313" key="2">
    <source>
        <dbReference type="EMBL" id="GFY70167.1"/>
    </source>
</evidence>
<dbReference type="EMBL" id="BMAV01008925">
    <property type="protein sequence ID" value="GFY52814.1"/>
    <property type="molecule type" value="Genomic_DNA"/>
</dbReference>
<organism evidence="1 3">
    <name type="scientific">Trichonephila inaurata madagascariensis</name>
    <dbReference type="NCBI Taxonomy" id="2747483"/>
    <lineage>
        <taxon>Eukaryota</taxon>
        <taxon>Metazoa</taxon>
        <taxon>Ecdysozoa</taxon>
        <taxon>Arthropoda</taxon>
        <taxon>Chelicerata</taxon>
        <taxon>Arachnida</taxon>
        <taxon>Araneae</taxon>
        <taxon>Araneomorphae</taxon>
        <taxon>Entelegynae</taxon>
        <taxon>Araneoidea</taxon>
        <taxon>Nephilidae</taxon>
        <taxon>Trichonephila</taxon>
        <taxon>Trichonephila inaurata</taxon>
    </lineage>
</organism>
<dbReference type="Proteomes" id="UP000886998">
    <property type="component" value="Unassembled WGS sequence"/>
</dbReference>
<protein>
    <submittedName>
        <fullName evidence="1">Uncharacterized protein</fullName>
    </submittedName>
</protein>
<dbReference type="AlphaFoldDB" id="A0A8X6XI09"/>
<reference evidence="1" key="1">
    <citation type="submission" date="2020-08" db="EMBL/GenBank/DDBJ databases">
        <title>Multicomponent nature underlies the extraordinary mechanical properties of spider dragline silk.</title>
        <authorList>
            <person name="Kono N."/>
            <person name="Nakamura H."/>
            <person name="Mori M."/>
            <person name="Yoshida Y."/>
            <person name="Ohtoshi R."/>
            <person name="Malay A.D."/>
            <person name="Moran D.A.P."/>
            <person name="Tomita M."/>
            <person name="Numata K."/>
            <person name="Arakawa K."/>
        </authorList>
    </citation>
    <scope>NUCLEOTIDE SEQUENCE</scope>
</reference>
<sequence>MQNGSLNSRFCRELLVSRRRKRCSSVRSCGAYVSKFSPCPLPPNVRRLFVMLKRVQLSAVIPLTLIGPRHPAINGPHHIILNDRFQVCN</sequence>
<comment type="caution">
    <text evidence="1">The sequence shown here is derived from an EMBL/GenBank/DDBJ whole genome shotgun (WGS) entry which is preliminary data.</text>
</comment>
<gene>
    <name evidence="2" type="ORF">TNIN_22721</name>
    <name evidence="1" type="ORF">TNIN_292611</name>
</gene>
<evidence type="ECO:0000313" key="3">
    <source>
        <dbReference type="Proteomes" id="UP000886998"/>
    </source>
</evidence>
<evidence type="ECO:0000313" key="1">
    <source>
        <dbReference type="EMBL" id="GFY52814.1"/>
    </source>
</evidence>
<dbReference type="EMBL" id="BMAV01018059">
    <property type="protein sequence ID" value="GFY70167.1"/>
    <property type="molecule type" value="Genomic_DNA"/>
</dbReference>
<keyword evidence="3" id="KW-1185">Reference proteome</keyword>
<accession>A0A8X6XI09</accession>